<dbReference type="EMBL" id="DS268109">
    <property type="protein sequence ID" value="KMM63959.1"/>
    <property type="molecule type" value="Genomic_DNA"/>
</dbReference>
<reference evidence="2" key="3">
    <citation type="journal article" date="2010" name="Genome Res.">
        <title>Population genomic sequencing of Coccidioides fungi reveals recent hybridization and transposon control.</title>
        <authorList>
            <person name="Neafsey D.E."/>
            <person name="Barker B.M."/>
            <person name="Sharpton T.J."/>
            <person name="Stajich J.E."/>
            <person name="Park D.J."/>
            <person name="Whiston E."/>
            <person name="Hung C.-Y."/>
            <person name="McMahan C."/>
            <person name="White J."/>
            <person name="Sykes S."/>
            <person name="Heiman D."/>
            <person name="Young S."/>
            <person name="Zeng Q."/>
            <person name="Abouelleil A."/>
            <person name="Aftuck L."/>
            <person name="Bessette D."/>
            <person name="Brown A."/>
            <person name="FitzGerald M."/>
            <person name="Lui A."/>
            <person name="Macdonald J.P."/>
            <person name="Priest M."/>
            <person name="Orbach M.J."/>
            <person name="Galgiani J.N."/>
            <person name="Kirkland T.N."/>
            <person name="Cole G.T."/>
            <person name="Birren B.W."/>
            <person name="Henn M.R."/>
            <person name="Taylor J.W."/>
            <person name="Rounsley S.D."/>
        </authorList>
    </citation>
    <scope>NUCLEOTIDE SEQUENCE [LARGE SCALE GENOMIC DNA]</scope>
    <source>
        <strain evidence="2">RMSCC 3488</strain>
    </source>
</reference>
<reference evidence="2" key="2">
    <citation type="journal article" date="2009" name="Genome Res.">
        <title>Comparative genomic analyses of the human fungal pathogens Coccidioides and their relatives.</title>
        <authorList>
            <person name="Sharpton T.J."/>
            <person name="Stajich J.E."/>
            <person name="Rounsley S.D."/>
            <person name="Gardner M.J."/>
            <person name="Wortman J.R."/>
            <person name="Jordar V.S."/>
            <person name="Maiti R."/>
            <person name="Kodira C.D."/>
            <person name="Neafsey D.E."/>
            <person name="Zeng Q."/>
            <person name="Hung C.-Y."/>
            <person name="McMahan C."/>
            <person name="Muszewska A."/>
            <person name="Grynberg M."/>
            <person name="Mandel M.A."/>
            <person name="Kellner E.M."/>
            <person name="Barker B.M."/>
            <person name="Galgiani J.N."/>
            <person name="Orbach M.J."/>
            <person name="Kirkland T.N."/>
            <person name="Cole G.T."/>
            <person name="Henn M.R."/>
            <person name="Birren B.W."/>
            <person name="Taylor J.W."/>
        </authorList>
    </citation>
    <scope>NUCLEOTIDE SEQUENCE [LARGE SCALE GENOMIC DNA]</scope>
    <source>
        <strain evidence="2">RMSCC 3488</strain>
    </source>
</reference>
<protein>
    <submittedName>
        <fullName evidence="1">Uncharacterized protein</fullName>
    </submittedName>
</protein>
<dbReference type="AlphaFoldDB" id="A0A0J6F4Q6"/>
<evidence type="ECO:0000313" key="1">
    <source>
        <dbReference type="EMBL" id="KMM63959.1"/>
    </source>
</evidence>
<name>A0A0J6F4Q6_COCPO</name>
<reference evidence="1 2" key="1">
    <citation type="submission" date="2007-06" db="EMBL/GenBank/DDBJ databases">
        <title>The Genome Sequence of Coccidioides posadasii RMSCC_3488.</title>
        <authorList>
            <consortium name="Coccidioides Genome Resources Consortium"/>
            <consortium name="The Broad Institute Genome Sequencing Platform"/>
            <person name="Henn M.R."/>
            <person name="Sykes S."/>
            <person name="Young S."/>
            <person name="Jaffe D."/>
            <person name="Berlin A."/>
            <person name="Alvarez P."/>
            <person name="Butler J."/>
            <person name="Gnerre S."/>
            <person name="Grabherr M."/>
            <person name="Mauceli E."/>
            <person name="Brockman W."/>
            <person name="Kodira C."/>
            <person name="Alvarado L."/>
            <person name="Zeng Q."/>
            <person name="Crawford M."/>
            <person name="Antoine C."/>
            <person name="Devon K."/>
            <person name="Galgiani J."/>
            <person name="Orsborn K."/>
            <person name="Lewis M.L."/>
            <person name="Nusbaum C."/>
            <person name="Galagan J."/>
            <person name="Birren B."/>
        </authorList>
    </citation>
    <scope>NUCLEOTIDE SEQUENCE [LARGE SCALE GENOMIC DNA]</scope>
    <source>
        <strain evidence="1 2">RMSCC 3488</strain>
    </source>
</reference>
<dbReference type="Proteomes" id="UP000054567">
    <property type="component" value="Unassembled WGS sequence"/>
</dbReference>
<dbReference type="VEuPathDB" id="FungiDB:CPAG_00311"/>
<organism evidence="1 2">
    <name type="scientific">Coccidioides posadasii RMSCC 3488</name>
    <dbReference type="NCBI Taxonomy" id="454284"/>
    <lineage>
        <taxon>Eukaryota</taxon>
        <taxon>Fungi</taxon>
        <taxon>Dikarya</taxon>
        <taxon>Ascomycota</taxon>
        <taxon>Pezizomycotina</taxon>
        <taxon>Eurotiomycetes</taxon>
        <taxon>Eurotiomycetidae</taxon>
        <taxon>Onygenales</taxon>
        <taxon>Onygenaceae</taxon>
        <taxon>Coccidioides</taxon>
    </lineage>
</organism>
<accession>A0A0J6F4Q6</accession>
<sequence>MAKITTRKQRCCYAGSHWLDLRRWILNLTCPGEHAARETEFVRQSPVLEMGTVACSFISASCSIVVAFPGLCVPSRSTLQGSRERDKPGCCIHEIRLRAESV</sequence>
<gene>
    <name evidence="1" type="ORF">CPAG_00311</name>
</gene>
<proteinExistence type="predicted"/>
<evidence type="ECO:0000313" key="2">
    <source>
        <dbReference type="Proteomes" id="UP000054567"/>
    </source>
</evidence>